<evidence type="ECO:0000313" key="3">
    <source>
        <dbReference type="EMBL" id="EAR97561.2"/>
    </source>
</evidence>
<evidence type="ECO:0000313" key="4">
    <source>
        <dbReference type="Proteomes" id="UP000009168"/>
    </source>
</evidence>
<feature type="transmembrane region" description="Helical" evidence="1">
    <location>
        <begin position="62"/>
        <end position="82"/>
    </location>
</feature>
<dbReference type="InterPro" id="IPR000326">
    <property type="entry name" value="PAP2/HPO"/>
</dbReference>
<feature type="transmembrane region" description="Helical" evidence="1">
    <location>
        <begin position="153"/>
        <end position="171"/>
    </location>
</feature>
<feature type="domain" description="Phosphatidic acid phosphatase type 2/haloperoxidase" evidence="2">
    <location>
        <begin position="66"/>
        <end position="192"/>
    </location>
</feature>
<dbReference type="AlphaFoldDB" id="I7M8B5"/>
<dbReference type="eggNOG" id="ENOG502SX5U">
    <property type="taxonomic scope" value="Eukaryota"/>
</dbReference>
<organism evidence="3 4">
    <name type="scientific">Tetrahymena thermophila (strain SB210)</name>
    <dbReference type="NCBI Taxonomy" id="312017"/>
    <lineage>
        <taxon>Eukaryota</taxon>
        <taxon>Sar</taxon>
        <taxon>Alveolata</taxon>
        <taxon>Ciliophora</taxon>
        <taxon>Intramacronucleata</taxon>
        <taxon>Oligohymenophorea</taxon>
        <taxon>Hymenostomatida</taxon>
        <taxon>Tetrahymenina</taxon>
        <taxon>Tetrahymenidae</taxon>
        <taxon>Tetrahymena</taxon>
    </lineage>
</organism>
<dbReference type="Gene3D" id="1.20.144.10">
    <property type="entry name" value="Phosphatidic acid phosphatase type 2/haloperoxidase"/>
    <property type="match status" value="1"/>
</dbReference>
<reference evidence="4" key="1">
    <citation type="journal article" date="2006" name="PLoS Biol.">
        <title>Macronuclear genome sequence of the ciliate Tetrahymena thermophila, a model eukaryote.</title>
        <authorList>
            <person name="Eisen J.A."/>
            <person name="Coyne R.S."/>
            <person name="Wu M."/>
            <person name="Wu D."/>
            <person name="Thiagarajan M."/>
            <person name="Wortman J.R."/>
            <person name="Badger J.H."/>
            <person name="Ren Q."/>
            <person name="Amedeo P."/>
            <person name="Jones K.M."/>
            <person name="Tallon L.J."/>
            <person name="Delcher A.L."/>
            <person name="Salzberg S.L."/>
            <person name="Silva J.C."/>
            <person name="Haas B.J."/>
            <person name="Majoros W.H."/>
            <person name="Farzad M."/>
            <person name="Carlton J.M."/>
            <person name="Smith R.K. Jr."/>
            <person name="Garg J."/>
            <person name="Pearlman R.E."/>
            <person name="Karrer K.M."/>
            <person name="Sun L."/>
            <person name="Manning G."/>
            <person name="Elde N.C."/>
            <person name="Turkewitz A.P."/>
            <person name="Asai D.J."/>
            <person name="Wilkes D.E."/>
            <person name="Wang Y."/>
            <person name="Cai H."/>
            <person name="Collins K."/>
            <person name="Stewart B.A."/>
            <person name="Lee S.R."/>
            <person name="Wilamowska K."/>
            <person name="Weinberg Z."/>
            <person name="Ruzzo W.L."/>
            <person name="Wloga D."/>
            <person name="Gaertig J."/>
            <person name="Frankel J."/>
            <person name="Tsao C.-C."/>
            <person name="Gorovsky M.A."/>
            <person name="Keeling P.J."/>
            <person name="Waller R.F."/>
            <person name="Patron N.J."/>
            <person name="Cherry J.M."/>
            <person name="Stover N.A."/>
            <person name="Krieger C.J."/>
            <person name="del Toro C."/>
            <person name="Ryder H.F."/>
            <person name="Williamson S.C."/>
            <person name="Barbeau R.A."/>
            <person name="Hamilton E.P."/>
            <person name="Orias E."/>
        </authorList>
    </citation>
    <scope>NUCLEOTIDE SEQUENCE [LARGE SCALE GENOMIC DNA]</scope>
    <source>
        <strain evidence="4">SB210</strain>
    </source>
</reference>
<dbReference type="OrthoDB" id="301434at2759"/>
<feature type="transmembrane region" description="Helical" evidence="1">
    <location>
        <begin position="177"/>
        <end position="198"/>
    </location>
</feature>
<dbReference type="KEGG" id="tet:TTHERM_00439090"/>
<protein>
    <submittedName>
        <fullName evidence="3">PAP2 superfamily protein</fullName>
    </submittedName>
</protein>
<dbReference type="RefSeq" id="XP_001017806.2">
    <property type="nucleotide sequence ID" value="XM_001017806.2"/>
</dbReference>
<dbReference type="InterPro" id="IPR036938">
    <property type="entry name" value="PAP2/HPO_sf"/>
</dbReference>
<keyword evidence="4" id="KW-1185">Reference proteome</keyword>
<dbReference type="GO" id="GO:0042392">
    <property type="term" value="F:sphingosine-1-phosphate phosphatase activity"/>
    <property type="evidence" value="ECO:0007669"/>
    <property type="project" value="TreeGrafter"/>
</dbReference>
<dbReference type="PANTHER" id="PTHR14969">
    <property type="entry name" value="SPHINGOSINE-1-PHOSPHATE PHOSPHOHYDROLASE"/>
    <property type="match status" value="1"/>
</dbReference>
<dbReference type="InParanoid" id="I7M8B5"/>
<keyword evidence="1" id="KW-0812">Transmembrane</keyword>
<dbReference type="PANTHER" id="PTHR14969:SF13">
    <property type="entry name" value="AT30094P"/>
    <property type="match status" value="1"/>
</dbReference>
<keyword evidence="1" id="KW-0472">Membrane</keyword>
<dbReference type="GeneID" id="7834185"/>
<feature type="transmembrane region" description="Helical" evidence="1">
    <location>
        <begin position="27"/>
        <end position="50"/>
    </location>
</feature>
<proteinExistence type="predicted"/>
<accession>I7M8B5</accession>
<dbReference type="EMBL" id="GG662663">
    <property type="protein sequence ID" value="EAR97561.2"/>
    <property type="molecule type" value="Genomic_DNA"/>
</dbReference>
<evidence type="ECO:0000259" key="2">
    <source>
        <dbReference type="Pfam" id="PF01569"/>
    </source>
</evidence>
<name>I7M8B5_TETTS</name>
<evidence type="ECO:0000256" key="1">
    <source>
        <dbReference type="SAM" id="Phobius"/>
    </source>
</evidence>
<dbReference type="CDD" id="cd01610">
    <property type="entry name" value="PAP2_like"/>
    <property type="match status" value="1"/>
</dbReference>
<gene>
    <name evidence="3" type="ORF">TTHERM_00439090</name>
</gene>
<dbReference type="Proteomes" id="UP000009168">
    <property type="component" value="Unassembled WGS sequence"/>
</dbReference>
<dbReference type="Pfam" id="PF01569">
    <property type="entry name" value="PAP2"/>
    <property type="match status" value="1"/>
</dbReference>
<sequence length="214" mass="24985">MLGFLDRIDKAISELLHKLDSKLVSMILYPFALMFNPSFIIVPICLVYAFNFSILKRSQESSIIQALFYLFCIICNLIMTLVTKKLLKRKRPIFIPWLKNKSSIFRQKEQNCSLPSGDSIQAVNFACNIIFSYNQVNFIMKFFMGISIDYDRLEMILIAFVILVMTARVYFMCHFTFDTILGVIMGYFLTNFLQVRCFDVFSHNAFRVINAIDF</sequence>
<dbReference type="SUPFAM" id="SSF48317">
    <property type="entry name" value="Acid phosphatase/Vanadium-dependent haloperoxidase"/>
    <property type="match status" value="1"/>
</dbReference>
<keyword evidence="1" id="KW-1133">Transmembrane helix</keyword>